<dbReference type="Proteomes" id="UP000500953">
    <property type="component" value="Chromosome"/>
</dbReference>
<dbReference type="Pfam" id="PF01899">
    <property type="entry name" value="MNHE"/>
    <property type="match status" value="1"/>
</dbReference>
<proteinExistence type="predicted"/>
<keyword evidence="1" id="KW-1133">Transmembrane helix</keyword>
<keyword evidence="1" id="KW-0812">Transmembrane</keyword>
<dbReference type="EMBL" id="CP046173">
    <property type="protein sequence ID" value="QIS21141.1"/>
    <property type="molecule type" value="Genomic_DNA"/>
</dbReference>
<gene>
    <name evidence="2" type="ORF">F6W96_25275</name>
</gene>
<evidence type="ECO:0000256" key="1">
    <source>
        <dbReference type="SAM" id="Phobius"/>
    </source>
</evidence>
<dbReference type="GO" id="GO:0016020">
    <property type="term" value="C:membrane"/>
    <property type="evidence" value="ECO:0007669"/>
    <property type="project" value="InterPro"/>
</dbReference>
<reference evidence="2 3" key="1">
    <citation type="journal article" date="2019" name="ACS Chem. Biol.">
        <title>Identification and Mobilization of a Cryptic Antibiotic Biosynthesis Gene Locus from a Human-Pathogenic Nocardia Isolate.</title>
        <authorList>
            <person name="Herisse M."/>
            <person name="Ishida K."/>
            <person name="Porter J.L."/>
            <person name="Howden B."/>
            <person name="Hertweck C."/>
            <person name="Stinear T.P."/>
            <person name="Pidot S.J."/>
        </authorList>
    </citation>
    <scope>NUCLEOTIDE SEQUENCE [LARGE SCALE GENOMIC DNA]</scope>
    <source>
        <strain evidence="2 3">AUSMDU00012715</strain>
    </source>
</reference>
<accession>A0A6G9Z6W9</accession>
<evidence type="ECO:0000313" key="3">
    <source>
        <dbReference type="Proteomes" id="UP000500953"/>
    </source>
</evidence>
<sequence length="172" mass="18421">MNDADDPRHRRRLTAIAEQAVWWVVCVAIWLATLTSFSGQELVAAGVCAIPCGVAARAARRAVRGSWRPPPDSLQAAALLIPAIVADAVGALHLAVRGRPAGQFAALPLPREPTEARRAGRAAVTTVLTSATPGAVVVGADRDRERLIVHAFPLPATRMSRRLRRSHAPRDR</sequence>
<feature type="transmembrane region" description="Helical" evidence="1">
    <location>
        <begin position="76"/>
        <end position="96"/>
    </location>
</feature>
<keyword evidence="1" id="KW-0472">Membrane</keyword>
<name>A0A6G9Z6W9_9NOCA</name>
<evidence type="ECO:0000313" key="2">
    <source>
        <dbReference type="EMBL" id="QIS21141.1"/>
    </source>
</evidence>
<protein>
    <submittedName>
        <fullName evidence="2">Uncharacterized protein</fullName>
    </submittedName>
</protein>
<feature type="transmembrane region" description="Helical" evidence="1">
    <location>
        <begin position="20"/>
        <end position="37"/>
    </location>
</feature>
<dbReference type="InterPro" id="IPR002758">
    <property type="entry name" value="Cation_antiport_E"/>
</dbReference>
<dbReference type="RefSeq" id="WP_167488447.1">
    <property type="nucleotide sequence ID" value="NZ_CP046173.1"/>
</dbReference>
<organism evidence="2 3">
    <name type="scientific">Nocardia terpenica</name>
    <dbReference type="NCBI Taxonomy" id="455432"/>
    <lineage>
        <taxon>Bacteria</taxon>
        <taxon>Bacillati</taxon>
        <taxon>Actinomycetota</taxon>
        <taxon>Actinomycetes</taxon>
        <taxon>Mycobacteriales</taxon>
        <taxon>Nocardiaceae</taxon>
        <taxon>Nocardia</taxon>
    </lineage>
</organism>
<dbReference type="GO" id="GO:0008324">
    <property type="term" value="F:monoatomic cation transmembrane transporter activity"/>
    <property type="evidence" value="ECO:0007669"/>
    <property type="project" value="InterPro"/>
</dbReference>
<dbReference type="AlphaFoldDB" id="A0A6G9Z6W9"/>